<protein>
    <submittedName>
        <fullName evidence="2">Uncharacterized protein</fullName>
    </submittedName>
</protein>
<evidence type="ECO:0000313" key="3">
    <source>
        <dbReference type="Proteomes" id="UP000694892"/>
    </source>
</evidence>
<dbReference type="EMBL" id="CM004476">
    <property type="protein sequence ID" value="OCT76512.1"/>
    <property type="molecule type" value="Genomic_DNA"/>
</dbReference>
<sequence length="101" mass="11150">MQADTDAIETITHVQGTEQERPGQGAVEEEGAWPVTDDEKPLPLPTLIYSSLHRLHYHCFLQCPGGHFSSIVQEEEGAGAVTASHRRHEASILLLHKLTVE</sequence>
<proteinExistence type="predicted"/>
<dbReference type="Proteomes" id="UP000694892">
    <property type="component" value="Chromosome 6L"/>
</dbReference>
<feature type="region of interest" description="Disordered" evidence="1">
    <location>
        <begin position="1"/>
        <end position="38"/>
    </location>
</feature>
<organism evidence="2 3">
    <name type="scientific">Xenopus laevis</name>
    <name type="common">African clawed frog</name>
    <dbReference type="NCBI Taxonomy" id="8355"/>
    <lineage>
        <taxon>Eukaryota</taxon>
        <taxon>Metazoa</taxon>
        <taxon>Chordata</taxon>
        <taxon>Craniata</taxon>
        <taxon>Vertebrata</taxon>
        <taxon>Euteleostomi</taxon>
        <taxon>Amphibia</taxon>
        <taxon>Batrachia</taxon>
        <taxon>Anura</taxon>
        <taxon>Pipoidea</taxon>
        <taxon>Pipidae</taxon>
        <taxon>Xenopodinae</taxon>
        <taxon>Xenopus</taxon>
        <taxon>Xenopus</taxon>
    </lineage>
</organism>
<gene>
    <name evidence="2" type="ORF">XELAEV_18031715mg</name>
</gene>
<evidence type="ECO:0000256" key="1">
    <source>
        <dbReference type="SAM" id="MobiDB-lite"/>
    </source>
</evidence>
<reference evidence="3" key="1">
    <citation type="journal article" date="2016" name="Nature">
        <title>Genome evolution in the allotetraploid frog Xenopus laevis.</title>
        <authorList>
            <person name="Session A.M."/>
            <person name="Uno Y."/>
            <person name="Kwon T."/>
            <person name="Chapman J.A."/>
            <person name="Toyoda A."/>
            <person name="Takahashi S."/>
            <person name="Fukui A."/>
            <person name="Hikosaka A."/>
            <person name="Suzuki A."/>
            <person name="Kondo M."/>
            <person name="van Heeringen S.J."/>
            <person name="Quigley I."/>
            <person name="Heinz S."/>
            <person name="Ogino H."/>
            <person name="Ochi H."/>
            <person name="Hellsten U."/>
            <person name="Lyons J.B."/>
            <person name="Simakov O."/>
            <person name="Putnam N."/>
            <person name="Stites J."/>
            <person name="Kuroki Y."/>
            <person name="Tanaka T."/>
            <person name="Michiue T."/>
            <person name="Watanabe M."/>
            <person name="Bogdanovic O."/>
            <person name="Lister R."/>
            <person name="Georgiou G."/>
            <person name="Paranjpe S.S."/>
            <person name="van Kruijsbergen I."/>
            <person name="Shu S."/>
            <person name="Carlson J."/>
            <person name="Kinoshita T."/>
            <person name="Ohta Y."/>
            <person name="Mawaribuchi S."/>
            <person name="Jenkins J."/>
            <person name="Grimwood J."/>
            <person name="Schmutz J."/>
            <person name="Mitros T."/>
            <person name="Mozaffari S.V."/>
            <person name="Suzuki Y."/>
            <person name="Haramoto Y."/>
            <person name="Yamamoto T.S."/>
            <person name="Takagi C."/>
            <person name="Heald R."/>
            <person name="Miller K."/>
            <person name="Haudenschild C."/>
            <person name="Kitzman J."/>
            <person name="Nakayama T."/>
            <person name="Izutsu Y."/>
            <person name="Robert J."/>
            <person name="Fortriede J."/>
            <person name="Burns K."/>
            <person name="Lotay V."/>
            <person name="Karimi K."/>
            <person name="Yasuoka Y."/>
            <person name="Dichmann D.S."/>
            <person name="Flajnik M.F."/>
            <person name="Houston D.W."/>
            <person name="Shendure J."/>
            <person name="DuPasquier L."/>
            <person name="Vize P.D."/>
            <person name="Zorn A.M."/>
            <person name="Ito M."/>
            <person name="Marcotte E.M."/>
            <person name="Wallingford J.B."/>
            <person name="Ito Y."/>
            <person name="Asashima M."/>
            <person name="Ueno N."/>
            <person name="Matsuda Y."/>
            <person name="Veenstra G.J."/>
            <person name="Fujiyama A."/>
            <person name="Harland R.M."/>
            <person name="Taira M."/>
            <person name="Rokhsar D.S."/>
        </authorList>
    </citation>
    <scope>NUCLEOTIDE SEQUENCE [LARGE SCALE GENOMIC DNA]</scope>
    <source>
        <strain evidence="3">J</strain>
    </source>
</reference>
<accession>A0A974CPA2</accession>
<name>A0A974CPA2_XENLA</name>
<evidence type="ECO:0000313" key="2">
    <source>
        <dbReference type="EMBL" id="OCT76512.1"/>
    </source>
</evidence>
<dbReference type="AlphaFoldDB" id="A0A974CPA2"/>